<reference evidence="6" key="3">
    <citation type="journal article" date="2004" name="Development">
        <title>Gene expression profiles of transcription factors and signaling molecules in the ascidian embryo: towards a comprehensive understanding of gene networks.</title>
        <authorList>
            <person name="Imai K.S."/>
            <person name="Hino K."/>
            <person name="Yagi K."/>
            <person name="Satoh N."/>
            <person name="Satou Y."/>
        </authorList>
    </citation>
    <scope>NUCLEOTIDE SEQUENCE</scope>
</reference>
<dbReference type="InterPro" id="IPR000837">
    <property type="entry name" value="AP-1"/>
</dbReference>
<dbReference type="PANTHER" id="PTHR23351:SF24">
    <property type="entry name" value="ACTIVATING TRANSCRIPTION FACTOR 3-RELATED"/>
    <property type="match status" value="1"/>
</dbReference>
<dbReference type="GO" id="GO:0006357">
    <property type="term" value="P:regulation of transcription by RNA polymerase II"/>
    <property type="evidence" value="ECO:0000318"/>
    <property type="project" value="GO_Central"/>
</dbReference>
<dbReference type="OrthoDB" id="2596881at2759"/>
<proteinExistence type="evidence at protein level"/>
<accession>A0A1W2VRQ0</accession>
<dbReference type="GO" id="GO:0000978">
    <property type="term" value="F:RNA polymerase II cis-regulatory region sequence-specific DNA binding"/>
    <property type="evidence" value="ECO:0000318"/>
    <property type="project" value="GO_Central"/>
</dbReference>
<dbReference type="KEGG" id="cin:778607"/>
<accession>Q4H3J9</accession>
<dbReference type="EMBL" id="AB210423">
    <property type="protein sequence ID" value="BAE06428.1"/>
    <property type="molecule type" value="mRNA"/>
</dbReference>
<keyword evidence="8" id="KW-1185">Reference proteome</keyword>
<reference evidence="7" key="5">
    <citation type="journal article" date="2008" name="Genome Biol.">
        <title>Improved genome assembly and evidence-based global gene model set for the chordate Ciona intestinalis: new insight into intron and operon populations.</title>
        <authorList>
            <person name="Satou Y."/>
            <person name="Mineta K."/>
            <person name="Ogasawara M."/>
            <person name="Sasakura Y."/>
            <person name="Shoguchi E."/>
            <person name="Ueno K."/>
            <person name="Yamada L."/>
            <person name="Matsumoto J."/>
            <person name="Wasserscheid J."/>
            <person name="Dewar K."/>
            <person name="Wiley G.B."/>
            <person name="Macmil S.L."/>
            <person name="Roe B.A."/>
            <person name="Zeller R.W."/>
            <person name="Hastings K.E."/>
            <person name="Lemaire P."/>
            <person name="Lindquist E."/>
            <person name="Endo T."/>
            <person name="Hotta K."/>
            <person name="Inaba K."/>
        </authorList>
    </citation>
    <scope>NUCLEOTIDE SEQUENCE [LARGE SCALE GENOMIC DNA]</scope>
    <source>
        <strain evidence="7">wild type</strain>
    </source>
</reference>
<feature type="compositionally biased region" description="Low complexity" evidence="4">
    <location>
        <begin position="483"/>
        <end position="492"/>
    </location>
</feature>
<dbReference type="AlphaFoldDB" id="Q4H3J9"/>
<feature type="domain" description="BZIP" evidence="5">
    <location>
        <begin position="194"/>
        <end position="257"/>
    </location>
</feature>
<dbReference type="OMA" id="QCKAGIG"/>
<dbReference type="SUPFAM" id="SSF57959">
    <property type="entry name" value="Leucine zipper domain"/>
    <property type="match status" value="1"/>
</dbReference>
<dbReference type="EMBL" id="EAAA01000799">
    <property type="status" value="NOT_ANNOTATED_CDS"/>
    <property type="molecule type" value="Genomic_DNA"/>
</dbReference>
<feature type="region of interest" description="Disordered" evidence="4">
    <location>
        <begin position="162"/>
        <end position="195"/>
    </location>
</feature>
<dbReference type="Pfam" id="PF00170">
    <property type="entry name" value="bZIP_1"/>
    <property type="match status" value="1"/>
</dbReference>
<dbReference type="HOGENOM" id="CLU_543957_0_0_1"/>
<evidence type="ECO:0000259" key="5">
    <source>
        <dbReference type="PROSITE" id="PS50217"/>
    </source>
</evidence>
<dbReference type="FunFam" id="1.20.5.170:FF:000006">
    <property type="entry name" value="fos-related antigen 2 isoform X1"/>
    <property type="match status" value="1"/>
</dbReference>
<keyword evidence="2" id="KW-0238">DNA-binding</keyword>
<feature type="compositionally biased region" description="Basic and acidic residues" evidence="4">
    <location>
        <begin position="185"/>
        <end position="195"/>
    </location>
</feature>
<dbReference type="GO" id="GO:0005634">
    <property type="term" value="C:nucleus"/>
    <property type="evidence" value="ECO:0000318"/>
    <property type="project" value="GO_Central"/>
</dbReference>
<organism evidence="6">
    <name type="scientific">Ciona intestinalis</name>
    <name type="common">Transparent sea squirt</name>
    <name type="synonym">Ascidia intestinalis</name>
    <dbReference type="NCBI Taxonomy" id="7719"/>
    <lineage>
        <taxon>Eukaryota</taxon>
        <taxon>Metazoa</taxon>
        <taxon>Chordata</taxon>
        <taxon>Tunicata</taxon>
        <taxon>Ascidiacea</taxon>
        <taxon>Phlebobranchia</taxon>
        <taxon>Cionidae</taxon>
        <taxon>Ciona</taxon>
    </lineage>
</organism>
<dbReference type="SMART" id="SM00338">
    <property type="entry name" value="BRLZ"/>
    <property type="match status" value="1"/>
</dbReference>
<reference evidence="6" key="4">
    <citation type="submission" date="2005-04" db="EMBL/GenBank/DDBJ databases">
        <title>Expressed genes in Ciona intestinalis.</title>
        <authorList>
            <person name="Satou Y."/>
        </authorList>
    </citation>
    <scope>NUCLEOTIDE SEQUENCE</scope>
</reference>
<dbReference type="Gene3D" id="1.20.5.170">
    <property type="match status" value="1"/>
</dbReference>
<keyword evidence="1" id="KW-0805">Transcription regulation</keyword>
<dbReference type="PROSITE" id="PS00036">
    <property type="entry name" value="BZIP_BASIC"/>
    <property type="match status" value="1"/>
</dbReference>
<protein>
    <submittedName>
        <fullName evidence="6 7">Transcription factor protein</fullName>
    </submittedName>
</protein>
<dbReference type="CTD" id="2353"/>
<dbReference type="GeneTree" id="ENSGT00940000174250"/>
<dbReference type="CDD" id="cd14721">
    <property type="entry name" value="bZIP_Fos"/>
    <property type="match status" value="1"/>
</dbReference>
<evidence type="ECO:0000256" key="4">
    <source>
        <dbReference type="SAM" id="MobiDB-lite"/>
    </source>
</evidence>
<evidence type="ECO:0000313" key="6">
    <source>
        <dbReference type="EMBL" id="BAE06428.1"/>
    </source>
</evidence>
<reference evidence="8" key="1">
    <citation type="journal article" date="2002" name="Science">
        <title>The draft genome of Ciona intestinalis: insights into chordate and vertebrate origins.</title>
        <authorList>
            <person name="Dehal P."/>
            <person name="Satou Y."/>
            <person name="Campbell R.K."/>
            <person name="Chapman J."/>
            <person name="Degnan B."/>
            <person name="De Tomaso A."/>
            <person name="Davidson B."/>
            <person name="Di Gregorio A."/>
            <person name="Gelpke M."/>
            <person name="Goodstein D.M."/>
            <person name="Harafuji N."/>
            <person name="Hastings K.E."/>
            <person name="Ho I."/>
            <person name="Hotta K."/>
            <person name="Huang W."/>
            <person name="Kawashima T."/>
            <person name="Lemaire P."/>
            <person name="Martinez D."/>
            <person name="Meinertzhagen I.A."/>
            <person name="Necula S."/>
            <person name="Nonaka M."/>
            <person name="Putnam N."/>
            <person name="Rash S."/>
            <person name="Saiga H."/>
            <person name="Satake M."/>
            <person name="Terry A."/>
            <person name="Yamada L."/>
            <person name="Wang H.G."/>
            <person name="Awazu S."/>
            <person name="Azumi K."/>
            <person name="Boore J."/>
            <person name="Branno M."/>
            <person name="Chin-Bow S."/>
            <person name="DeSantis R."/>
            <person name="Doyle S."/>
            <person name="Francino P."/>
            <person name="Keys D.N."/>
            <person name="Haga S."/>
            <person name="Hayashi H."/>
            <person name="Hino K."/>
            <person name="Imai K.S."/>
            <person name="Inaba K."/>
            <person name="Kano S."/>
            <person name="Kobayashi K."/>
            <person name="Kobayashi M."/>
            <person name="Lee B.I."/>
            <person name="Makabe K.W."/>
            <person name="Manohar C."/>
            <person name="Matassi G."/>
            <person name="Medina M."/>
            <person name="Mochizuki Y."/>
            <person name="Mount S."/>
            <person name="Morishita T."/>
            <person name="Miura S."/>
            <person name="Nakayama A."/>
            <person name="Nishizaka S."/>
            <person name="Nomoto H."/>
            <person name="Ohta F."/>
            <person name="Oishi K."/>
            <person name="Rigoutsos I."/>
            <person name="Sano M."/>
            <person name="Sasaki A."/>
            <person name="Sasakura Y."/>
            <person name="Shoguchi E."/>
            <person name="Shin-i T."/>
            <person name="Spagnuolo A."/>
            <person name="Stainier D."/>
            <person name="Suzuki M.M."/>
            <person name="Tassy O."/>
            <person name="Takatori N."/>
            <person name="Tokuoka M."/>
            <person name="Yagi K."/>
            <person name="Yoshizaki F."/>
            <person name="Wada S."/>
            <person name="Zhang C."/>
            <person name="Hyatt P.D."/>
            <person name="Larimer F."/>
            <person name="Detter C."/>
            <person name="Doggett N."/>
            <person name="Glavina T."/>
            <person name="Hawkins T."/>
            <person name="Richardson P."/>
            <person name="Lucas S."/>
            <person name="Kohara Y."/>
            <person name="Levine M."/>
            <person name="Satoh N."/>
            <person name="Rokhsar D.S."/>
        </authorList>
    </citation>
    <scope>NUCLEOTIDE SEQUENCE [LARGE SCALE GENOMIC DNA]</scope>
</reference>
<dbReference type="STRING" id="7719.ENSCINP00000034304"/>
<name>Q4H3J9_CIOIN</name>
<reference evidence="7" key="6">
    <citation type="submission" date="2025-05" db="UniProtKB">
        <authorList>
            <consortium name="Ensembl"/>
        </authorList>
    </citation>
    <scope>IDENTIFICATION</scope>
</reference>
<dbReference type="GO" id="GO:0000981">
    <property type="term" value="F:DNA-binding transcription factor activity, RNA polymerase II-specific"/>
    <property type="evidence" value="ECO:0000318"/>
    <property type="project" value="GO_Central"/>
</dbReference>
<evidence type="ECO:0000256" key="2">
    <source>
        <dbReference type="ARBA" id="ARBA00023125"/>
    </source>
</evidence>
<dbReference type="PANTHER" id="PTHR23351">
    <property type="entry name" value="FOS TRANSCRIPTION FACTOR-RELATED"/>
    <property type="match status" value="1"/>
</dbReference>
<dbReference type="PRINTS" id="PR00042">
    <property type="entry name" value="LEUZIPPRFOS"/>
</dbReference>
<dbReference type="Proteomes" id="UP000008144">
    <property type="component" value="Chromosome 11"/>
</dbReference>
<dbReference type="RefSeq" id="NP_001071706.1">
    <property type="nucleotide sequence ID" value="NM_001078238.1"/>
</dbReference>
<evidence type="ECO:0000256" key="1">
    <source>
        <dbReference type="ARBA" id="ARBA00023015"/>
    </source>
</evidence>
<evidence type="ECO:0000313" key="8">
    <source>
        <dbReference type="Proteomes" id="UP000008144"/>
    </source>
</evidence>
<gene>
    <name evidence="6" type="primary">Ci-Fos</name>
    <name evidence="7" type="synonym">fos</name>
</gene>
<feature type="region of interest" description="Disordered" evidence="4">
    <location>
        <begin position="464"/>
        <end position="501"/>
    </location>
</feature>
<reference evidence="6" key="2">
    <citation type="journal article" date="2003" name="Dev. Genes Evol.">
        <title>Genomewide surveys of developmentally relevant genes in Ciona intestinalis.</title>
        <authorList>
            <person name="Satou Y."/>
            <person name="Satoh N."/>
        </authorList>
    </citation>
    <scope>NUCLEOTIDE SEQUENCE</scope>
</reference>
<evidence type="ECO:0000256" key="3">
    <source>
        <dbReference type="ARBA" id="ARBA00023163"/>
    </source>
</evidence>
<keyword evidence="3" id="KW-0804">Transcription</keyword>
<dbReference type="IntAct" id="Q4H3J9">
    <property type="interactions" value="1"/>
</dbReference>
<dbReference type="Ensembl" id="ENSCINT00000035442.1">
    <property type="protein sequence ID" value="ENSCINP00000034304.1"/>
    <property type="gene ID" value="ENSCING00000023347.1"/>
</dbReference>
<dbReference type="InterPro" id="IPR046347">
    <property type="entry name" value="bZIP_sf"/>
</dbReference>
<dbReference type="GeneID" id="778607"/>
<dbReference type="EMBL" id="EAAA01000800">
    <property type="status" value="NOT_ANNOTATED_CDS"/>
    <property type="molecule type" value="Genomic_DNA"/>
</dbReference>
<sequence length="501" mass="55085">MYQELSTVYGEQCPPQSAAFESDIAFAQRADQHLNQSLRAYPYGPASDLGIHQPLYGSSGDLRQIQQPMAGIPPSYGEATHNQSHDLPTVMSRPDLQWLVTTSNVGMRTRTPPNTVSSPHVGRTDESSAITISHHDLPHHRFQQGEQLPPPLQRTNTGNKRVKMEANSAVPPRPKGTPGRKRKFQDHELSPAEATKRHIRRERNKIAAAKCRNRRRELTDRLQGETDHLEDHQSILHQEIMSLQQEKEHLEFLLAAHSPQCKAGIGASEHLLLAHDDRMMQSNMVGGMHEMSLVPPPEVMEEMMPQPHTDSCVPDNTHTHPGYYTEYSNQDTTLPVSLPSTCAPNSTGPTDLSLHSQSYGTPPTRFPNMNLEPLAISEAPLNTPVCTLTTPSISSGVFTFPSSTSGGLNTTTATTDMSYNYQTSSVSTPCPDFFQTPRLPTTPSYTASVTSFPADGQSFPVLSSHLQQQPAQSCSAAHRRSSSSESHNSPDSVKSPKLLSL</sequence>
<dbReference type="PROSITE" id="PS50217">
    <property type="entry name" value="BZIP"/>
    <property type="match status" value="1"/>
</dbReference>
<dbReference type="InterPro" id="IPR004827">
    <property type="entry name" value="bZIP"/>
</dbReference>
<comment type="interaction">
    <interactant intactId="EBI-26592262">
        <id>Q4H3J9</id>
    </interactant>
    <interactant intactId="EBI-26592080">
        <id>Q4H3W1</id>
        <label>Ci-ATF2/7</label>
    </interactant>
    <organismsDiffer>false</organismsDiffer>
    <experiments>2</experiments>
</comment>
<evidence type="ECO:0000313" key="7">
    <source>
        <dbReference type="Ensembl" id="ENSCINP00000034304.1"/>
    </source>
</evidence>